<proteinExistence type="predicted"/>
<dbReference type="Gene3D" id="3.80.10.10">
    <property type="entry name" value="Ribonuclease Inhibitor"/>
    <property type="match status" value="1"/>
</dbReference>
<keyword evidence="2" id="KW-1185">Reference proteome</keyword>
<dbReference type="EMBL" id="JAAAID010000279">
    <property type="protein sequence ID" value="KAG0019529.1"/>
    <property type="molecule type" value="Genomic_DNA"/>
</dbReference>
<dbReference type="Proteomes" id="UP000703661">
    <property type="component" value="Unassembled WGS sequence"/>
</dbReference>
<dbReference type="SUPFAM" id="SSF52047">
    <property type="entry name" value="RNI-like"/>
    <property type="match status" value="1"/>
</dbReference>
<name>A0A9P6MZC5_9FUNG</name>
<evidence type="ECO:0000313" key="2">
    <source>
        <dbReference type="Proteomes" id="UP000703661"/>
    </source>
</evidence>
<dbReference type="OrthoDB" id="2432222at2759"/>
<protein>
    <recommendedName>
        <fullName evidence="3">F-box domain-containing protein</fullName>
    </recommendedName>
</protein>
<dbReference type="InterPro" id="IPR032675">
    <property type="entry name" value="LRR_dom_sf"/>
</dbReference>
<sequence>MQPQRQRIWDIPEIGCQLALFFQDDQLAAVAAVCKSWYSTFSPVLYSRLCWQGFGHAKRPSKDVIEAHSDEIRSLYLRGDTFDFPFEAVRYLKKLGFDTRTQDGQVWDRFIELIRRNTRLDTIEITLSTGIRMHELVKSLDSCSSLLKLKLSCRHLNQICTELIFNTCTRLQELHLSARWSDGCRPFGESAVFPEMRTLHFDMGDGPSLNRQLEFIQRCPGLRSLSWTTSYLLPINDICKVFSENCRQLSRLSFASPILDGGIARVLDSCREITAFHDSDSNFGPSAFQSLERHFAMLVHLNVGTRSSMTSTMVQAIMSSCPELISLTAPALNVQDILGPIERHIDVDTGVGIVEAIHAHGWVCLNLCSFEVRICGLNESSVNSQRLVLQQLARLEKLSVLNISSTDKKGNWNSDGLDLCLDAGLDILAKLRRLEKIAFIGVRQRMSEQDIKWMLQAWPRLKFIYGRTHFEKSQRHRHQAILKEHHIGLGSLSIFDVDDDEE</sequence>
<dbReference type="AlphaFoldDB" id="A0A9P6MZC5"/>
<evidence type="ECO:0000313" key="1">
    <source>
        <dbReference type="EMBL" id="KAG0019529.1"/>
    </source>
</evidence>
<accession>A0A9P6MZC5</accession>
<evidence type="ECO:0008006" key="3">
    <source>
        <dbReference type="Google" id="ProtNLM"/>
    </source>
</evidence>
<reference evidence="1" key="1">
    <citation type="journal article" date="2020" name="Fungal Divers.">
        <title>Resolving the Mortierellaceae phylogeny through synthesis of multi-gene phylogenetics and phylogenomics.</title>
        <authorList>
            <person name="Vandepol N."/>
            <person name="Liber J."/>
            <person name="Desiro A."/>
            <person name="Na H."/>
            <person name="Kennedy M."/>
            <person name="Barry K."/>
            <person name="Grigoriev I.V."/>
            <person name="Miller A.N."/>
            <person name="O'Donnell K."/>
            <person name="Stajich J.E."/>
            <person name="Bonito G."/>
        </authorList>
    </citation>
    <scope>NUCLEOTIDE SEQUENCE</scope>
    <source>
        <strain evidence="1">NRRL 2769</strain>
    </source>
</reference>
<organism evidence="1 2">
    <name type="scientific">Entomortierella chlamydospora</name>
    <dbReference type="NCBI Taxonomy" id="101097"/>
    <lineage>
        <taxon>Eukaryota</taxon>
        <taxon>Fungi</taxon>
        <taxon>Fungi incertae sedis</taxon>
        <taxon>Mucoromycota</taxon>
        <taxon>Mortierellomycotina</taxon>
        <taxon>Mortierellomycetes</taxon>
        <taxon>Mortierellales</taxon>
        <taxon>Mortierellaceae</taxon>
        <taxon>Entomortierella</taxon>
    </lineage>
</organism>
<gene>
    <name evidence="1" type="ORF">BGZ80_005660</name>
</gene>
<comment type="caution">
    <text evidence="1">The sequence shown here is derived from an EMBL/GenBank/DDBJ whole genome shotgun (WGS) entry which is preliminary data.</text>
</comment>